<dbReference type="InterPro" id="IPR032466">
    <property type="entry name" value="Metal_Hydrolase"/>
</dbReference>
<dbReference type="GO" id="GO:0005829">
    <property type="term" value="C:cytosol"/>
    <property type="evidence" value="ECO:0007669"/>
    <property type="project" value="TreeGrafter"/>
</dbReference>
<sequence length="653" mass="71588">MAPLQQRILIKGGRVVNDDYSQLADVYVEDGIVRAVGSHLQPGAPAGLLVIDACNRLVLPGGIDTHTHMQFPFMGSQSKDDFYQGTKAALAGGTTMIIDFAIPQKGCSLVEAYDTWRNWADPKVCCDYALHVAVTWWSSKVKEEMRILAEDKGVNSFKMFMAYKDLYMVGDSELYAAFSQCKHIGAIAQVHAENGDLIAEGAKKMLALGITGPEGHELSRPEEVEAEATLRAITIANSVNCPLYVVHVMSKSAAKVIANARREVNAPTLQLATCGQIPAPMQNPVVPPMQSQLQAQGLNDLSKVKEEMRILAEDKGVNSFKMFMAYKDLYMVGDSELYAAFSQCKHIGAIAQVHAENGDLIAEGAKKMLALGITGPEGHELSRPEEVEAEATLRAITIANSVNCPLYVVHVMSKSAAKVIANARREGKIVYGEPIAASLGTDGTHYWHKEWHHAAGHVMGPPLRPDPSTPDFLMNLLANDDLTVTGTDNCTFDICQKALGRDDFTKIPNGVNGVEDRMSVIWEKGVHSGKMDENRFVAVTSTNAAKIFNLYPRKGRIAVGSDADIVIWDPKATRTTLPLHHEAFLAILQRRKKYKKEEPAKTINDARVARWLCGIHTWSVGWTPPKATGLEGNLEFSSYTFALLLHSLLLHQY</sequence>
<dbReference type="Pfam" id="PF01979">
    <property type="entry name" value="Amidohydro_1"/>
    <property type="match status" value="2"/>
</dbReference>
<dbReference type="InterPro" id="IPR011778">
    <property type="entry name" value="Hydantoinase/dihydroPyrase"/>
</dbReference>
<dbReference type="PANTHER" id="PTHR11647">
    <property type="entry name" value="HYDRANTOINASE/DIHYDROPYRIMIDINASE FAMILY MEMBER"/>
    <property type="match status" value="1"/>
</dbReference>
<reference evidence="5" key="1">
    <citation type="journal article" date="2013" name="Nat. Genet.">
        <title>The draft genomes of soft-shell turtle and green sea turtle yield insights into the development and evolution of the turtle-specific body plan.</title>
        <authorList>
            <person name="Wang Z."/>
            <person name="Pascual-Anaya J."/>
            <person name="Zadissa A."/>
            <person name="Li W."/>
            <person name="Niimura Y."/>
            <person name="Huang Z."/>
            <person name="Li C."/>
            <person name="White S."/>
            <person name="Xiong Z."/>
            <person name="Fang D."/>
            <person name="Wang B."/>
            <person name="Ming Y."/>
            <person name="Chen Y."/>
            <person name="Zheng Y."/>
            <person name="Kuraku S."/>
            <person name="Pignatelli M."/>
            <person name="Herrero J."/>
            <person name="Beal K."/>
            <person name="Nozawa M."/>
            <person name="Li Q."/>
            <person name="Wang J."/>
            <person name="Zhang H."/>
            <person name="Yu L."/>
            <person name="Shigenobu S."/>
            <person name="Wang J."/>
            <person name="Liu J."/>
            <person name="Flicek P."/>
            <person name="Searle S."/>
            <person name="Wang J."/>
            <person name="Kuratani S."/>
            <person name="Yin Y."/>
            <person name="Aken B."/>
            <person name="Zhang G."/>
            <person name="Irie N."/>
        </authorList>
    </citation>
    <scope>NUCLEOTIDE SEQUENCE [LARGE SCALE GENOMIC DNA]</scope>
</reference>
<dbReference type="FunFam" id="3.20.20.140:FF:000076">
    <property type="entry name" value="Dihydropyrimidinase like 2"/>
    <property type="match status" value="2"/>
</dbReference>
<evidence type="ECO:0000313" key="4">
    <source>
        <dbReference type="EMBL" id="EMP39269.1"/>
    </source>
</evidence>
<evidence type="ECO:0000256" key="1">
    <source>
        <dbReference type="ARBA" id="ARBA00008829"/>
    </source>
</evidence>
<accession>M7BPU1</accession>
<dbReference type="GO" id="GO:0006208">
    <property type="term" value="P:pyrimidine nucleobase catabolic process"/>
    <property type="evidence" value="ECO:0007669"/>
    <property type="project" value="TreeGrafter"/>
</dbReference>
<dbReference type="InterPro" id="IPR006680">
    <property type="entry name" value="Amidohydro-rel"/>
</dbReference>
<feature type="domain" description="Amidohydrolase-related" evidence="3">
    <location>
        <begin position="57"/>
        <end position="244"/>
    </location>
</feature>
<proteinExistence type="inferred from homology"/>
<dbReference type="InterPro" id="IPR011059">
    <property type="entry name" value="Metal-dep_hydrolase_composite"/>
</dbReference>
<dbReference type="GO" id="GO:0004157">
    <property type="term" value="F:dihydropyrimidinase activity"/>
    <property type="evidence" value="ECO:0007669"/>
    <property type="project" value="TreeGrafter"/>
</dbReference>
<evidence type="ECO:0000259" key="3">
    <source>
        <dbReference type="Pfam" id="PF01979"/>
    </source>
</evidence>
<comment type="PTM">
    <text evidence="2">Carbamylation allows a single lysine to coordinate two divalent metal cations.</text>
</comment>
<dbReference type="CDD" id="cd01314">
    <property type="entry name" value="D-HYD"/>
    <property type="match status" value="1"/>
</dbReference>
<feature type="modified residue" description="N6-carboxylysine" evidence="2">
    <location>
        <position position="158"/>
    </location>
</feature>
<comment type="similarity">
    <text evidence="1">Belongs to the metallo-dependent hydrolases superfamily. Hydantoinase/dihydropyrimidinase family.</text>
</comment>
<protein>
    <submittedName>
        <fullName evidence="4">Dihydropyrimidinase</fullName>
    </submittedName>
</protein>
<dbReference type="Gene3D" id="3.20.20.140">
    <property type="entry name" value="Metal-dependent hydrolases"/>
    <property type="match status" value="2"/>
</dbReference>
<dbReference type="SUPFAM" id="SSF51556">
    <property type="entry name" value="Metallo-dependent hydrolases"/>
    <property type="match status" value="2"/>
</dbReference>
<keyword evidence="5" id="KW-1185">Reference proteome</keyword>
<feature type="domain" description="Amidohydrolase-related" evidence="3">
    <location>
        <begin position="283"/>
        <end position="575"/>
    </location>
</feature>
<dbReference type="EMBL" id="KB517250">
    <property type="protein sequence ID" value="EMP39269.1"/>
    <property type="molecule type" value="Genomic_DNA"/>
</dbReference>
<dbReference type="AlphaFoldDB" id="M7BPU1"/>
<gene>
    <name evidence="4" type="ORF">UY3_03510</name>
</gene>
<evidence type="ECO:0000313" key="5">
    <source>
        <dbReference type="Proteomes" id="UP000031443"/>
    </source>
</evidence>
<organism evidence="4 5">
    <name type="scientific">Chelonia mydas</name>
    <name type="common">Green sea-turtle</name>
    <name type="synonym">Chelonia agassizi</name>
    <dbReference type="NCBI Taxonomy" id="8469"/>
    <lineage>
        <taxon>Eukaryota</taxon>
        <taxon>Metazoa</taxon>
        <taxon>Chordata</taxon>
        <taxon>Craniata</taxon>
        <taxon>Vertebrata</taxon>
        <taxon>Euteleostomi</taxon>
        <taxon>Archelosauria</taxon>
        <taxon>Testudinata</taxon>
        <taxon>Testudines</taxon>
        <taxon>Cryptodira</taxon>
        <taxon>Durocryptodira</taxon>
        <taxon>Americhelydia</taxon>
        <taxon>Chelonioidea</taxon>
        <taxon>Cheloniidae</taxon>
        <taxon>Chelonia</taxon>
    </lineage>
</organism>
<name>M7BPU1_CHEMY</name>
<dbReference type="Proteomes" id="UP000031443">
    <property type="component" value="Unassembled WGS sequence"/>
</dbReference>
<dbReference type="eggNOG" id="KOG2584">
    <property type="taxonomic scope" value="Eukaryota"/>
</dbReference>
<dbReference type="InterPro" id="IPR050378">
    <property type="entry name" value="Metallo-dep_Hydrolases_sf"/>
</dbReference>
<dbReference type="STRING" id="8469.M7BPU1"/>
<dbReference type="PANTHER" id="PTHR11647:SF50">
    <property type="entry name" value="DIHYDROPYRIMIDINASE"/>
    <property type="match status" value="1"/>
</dbReference>
<evidence type="ECO:0000256" key="2">
    <source>
        <dbReference type="PIRSR" id="PIRSR611778-50"/>
    </source>
</evidence>
<dbReference type="SUPFAM" id="SSF51338">
    <property type="entry name" value="Composite domain of metallo-dependent hydrolases"/>
    <property type="match status" value="1"/>
</dbReference>